<dbReference type="InterPro" id="IPR042197">
    <property type="entry name" value="Apaf_helical"/>
</dbReference>
<dbReference type="PANTHER" id="PTHR36766">
    <property type="entry name" value="PLANT BROAD-SPECTRUM MILDEW RESISTANCE PROTEIN RPW8"/>
    <property type="match status" value="1"/>
</dbReference>
<keyword evidence="10" id="KW-1185">Reference proteome</keyword>
<dbReference type="InterPro" id="IPR055414">
    <property type="entry name" value="LRR_R13L4/SHOC2-like"/>
</dbReference>
<dbReference type="Proteomes" id="UP001558713">
    <property type="component" value="Unassembled WGS sequence"/>
</dbReference>
<dbReference type="Gene3D" id="3.40.50.300">
    <property type="entry name" value="P-loop containing nucleotide triphosphate hydrolases"/>
    <property type="match status" value="1"/>
</dbReference>
<dbReference type="Gene3D" id="1.20.5.4130">
    <property type="match status" value="1"/>
</dbReference>
<dbReference type="InterPro" id="IPR027417">
    <property type="entry name" value="P-loop_NTPase"/>
</dbReference>
<feature type="domain" description="Disease resistance protein winged helix" evidence="7">
    <location>
        <begin position="430"/>
        <end position="501"/>
    </location>
</feature>
<dbReference type="Gene3D" id="1.10.8.430">
    <property type="entry name" value="Helical domain of apoptotic protease-activating factors"/>
    <property type="match status" value="1"/>
</dbReference>
<dbReference type="InterPro" id="IPR058922">
    <property type="entry name" value="WHD_DRP"/>
</dbReference>
<name>A0ABD1BM66_CARAN</name>
<dbReference type="PRINTS" id="PR00364">
    <property type="entry name" value="DISEASERSIST"/>
</dbReference>
<dbReference type="GO" id="GO:0005524">
    <property type="term" value="F:ATP binding"/>
    <property type="evidence" value="ECO:0007669"/>
    <property type="project" value="UniProtKB-KW"/>
</dbReference>
<reference evidence="9 10" key="1">
    <citation type="submission" date="2024-04" db="EMBL/GenBank/DDBJ databases">
        <title>Genome assembly C_amara_ONT_v2.</title>
        <authorList>
            <person name="Yant L."/>
            <person name="Moore C."/>
            <person name="Slenker M."/>
        </authorList>
    </citation>
    <scope>NUCLEOTIDE SEQUENCE [LARGE SCALE GENOMIC DNA]</scope>
    <source>
        <tissue evidence="9">Leaf</tissue>
    </source>
</reference>
<dbReference type="InterPro" id="IPR041118">
    <property type="entry name" value="Rx_N"/>
</dbReference>
<dbReference type="EMBL" id="JBANAX010000219">
    <property type="protein sequence ID" value="KAL1218247.1"/>
    <property type="molecule type" value="Genomic_DNA"/>
</dbReference>
<dbReference type="FunFam" id="1.10.8.430:FF:000003">
    <property type="entry name" value="Probable disease resistance protein At5g66910"/>
    <property type="match status" value="1"/>
</dbReference>
<organism evidence="9 10">
    <name type="scientific">Cardamine amara subsp. amara</name>
    <dbReference type="NCBI Taxonomy" id="228776"/>
    <lineage>
        <taxon>Eukaryota</taxon>
        <taxon>Viridiplantae</taxon>
        <taxon>Streptophyta</taxon>
        <taxon>Embryophyta</taxon>
        <taxon>Tracheophyta</taxon>
        <taxon>Spermatophyta</taxon>
        <taxon>Magnoliopsida</taxon>
        <taxon>eudicotyledons</taxon>
        <taxon>Gunneridae</taxon>
        <taxon>Pentapetalae</taxon>
        <taxon>rosids</taxon>
        <taxon>malvids</taxon>
        <taxon>Brassicales</taxon>
        <taxon>Brassicaceae</taxon>
        <taxon>Cardamineae</taxon>
        <taxon>Cardamine</taxon>
    </lineage>
</organism>
<sequence>MTGELLSFGIQKLWDLLSQECERFQGFEDQVSGLKRDLNLLSSFLKDADAKKHTTAVVRNVVEEIQEIVYDAEDIIETYLLKERLGKKSGIKMSTKRLACMILDRRRNSLDIGGIRTRISNVIRDMQSFGVQQAIADDVYVQPVEDRQRAMRQTFPMDYERDFVGLEENVNKLVGYFVEEDDVQVVSITGMGGLGKTTLARQVFNHDMVKNKFNRLAWVCVSQDFTRLIVWQTILLNLTSKEKKDEILKMKEAELQDELFRLLETSKSLIVLDDIWKDEDWDLIKPIFPPTKGWKVLLTSRKESVAMREDEKHVNFKPECLTILDSWTLFKRIAFRRKDASESKVDEEMEEMGKQMIKRCGGLPLAVRVLGGLLAAKYTRHDWKRVSENIGSHLVERTNSNNGLIDHVLSMSFEELPRYLKQCFLYLAHFPEDHTIRVGDLSYYWAAEGISKIRHYDGETIRDIGDSYIEELVQRNMVISERNVRTLRFKTCRLHDMMREICLLKAKEESFLQIVGIRSPTANAHGTSRRFVSHYPSTLDVERDINNPKLRSLMVVPVKDLFEGWKLSGSSFKRLELLRVLNLFRGKFEGGKLPSGIGKLIHLRYLSLKRAEVSHIPASLGNLLLLIYLNLDIQRISDFTIFVPNVLMGMQELRYLALPGYMHKKTKLELSNLVKLETLKNFSTKNSSVKDLRGMVRLRTLKMKLNDETSIETVFASIGGLEHLEDLYIGYKGSKRNVEEGIVLDFSHLKRVTLFMYMPNLLKEQHFPSHLTTLSLWKCGLEEDPMPILEKLLQLKEVSFNSESFSGKRMVCSGGGFPQLQKLQLIGLKEWEEWIVEEGSMPLLHTLSIGFCDKLKELPDGLRFITSLKELYIFEATWEFKEKLSRGGEDFYKVEHIPLLNIE</sequence>
<dbReference type="Pfam" id="PF18052">
    <property type="entry name" value="Rx_N"/>
    <property type="match status" value="1"/>
</dbReference>
<evidence type="ECO:0000259" key="8">
    <source>
        <dbReference type="Pfam" id="PF23598"/>
    </source>
</evidence>
<dbReference type="InterPro" id="IPR036388">
    <property type="entry name" value="WH-like_DNA-bd_sf"/>
</dbReference>
<dbReference type="GO" id="GO:0051707">
    <property type="term" value="P:response to other organism"/>
    <property type="evidence" value="ECO:0007669"/>
    <property type="project" value="UniProtKB-ARBA"/>
</dbReference>
<dbReference type="AlphaFoldDB" id="A0ABD1BM66"/>
<evidence type="ECO:0000256" key="3">
    <source>
        <dbReference type="ARBA" id="ARBA00022821"/>
    </source>
</evidence>
<dbReference type="CDD" id="cd14798">
    <property type="entry name" value="RX-CC_like"/>
    <property type="match status" value="1"/>
</dbReference>
<evidence type="ECO:0000259" key="7">
    <source>
        <dbReference type="Pfam" id="PF23559"/>
    </source>
</evidence>
<keyword evidence="1" id="KW-0677">Repeat</keyword>
<dbReference type="SUPFAM" id="SSF52058">
    <property type="entry name" value="L domain-like"/>
    <property type="match status" value="1"/>
</dbReference>
<dbReference type="FunFam" id="3.40.50.300:FF:001091">
    <property type="entry name" value="Probable disease resistance protein At1g61300"/>
    <property type="match status" value="1"/>
</dbReference>
<feature type="domain" description="NB-ARC" evidence="5">
    <location>
        <begin position="167"/>
        <end position="339"/>
    </location>
</feature>
<protein>
    <submittedName>
        <fullName evidence="9">Disease resistance protein</fullName>
    </submittedName>
</protein>
<dbReference type="Gene3D" id="3.80.10.10">
    <property type="entry name" value="Ribonuclease Inhibitor"/>
    <property type="match status" value="1"/>
</dbReference>
<dbReference type="Pfam" id="PF23559">
    <property type="entry name" value="WHD_DRP"/>
    <property type="match status" value="1"/>
</dbReference>
<dbReference type="SUPFAM" id="SSF52540">
    <property type="entry name" value="P-loop containing nucleoside triphosphate hydrolases"/>
    <property type="match status" value="1"/>
</dbReference>
<dbReference type="InterPro" id="IPR002182">
    <property type="entry name" value="NB-ARC"/>
</dbReference>
<dbReference type="GO" id="GO:0006952">
    <property type="term" value="P:defense response"/>
    <property type="evidence" value="ECO:0007669"/>
    <property type="project" value="UniProtKB-KW"/>
</dbReference>
<dbReference type="PANTHER" id="PTHR36766:SF40">
    <property type="entry name" value="DISEASE RESISTANCE PROTEIN RGA3"/>
    <property type="match status" value="1"/>
</dbReference>
<dbReference type="InterPro" id="IPR038005">
    <property type="entry name" value="RX-like_CC"/>
</dbReference>
<feature type="domain" description="Disease resistance N-terminal" evidence="6">
    <location>
        <begin position="6"/>
        <end position="93"/>
    </location>
</feature>
<evidence type="ECO:0000313" key="9">
    <source>
        <dbReference type="EMBL" id="KAL1218247.1"/>
    </source>
</evidence>
<evidence type="ECO:0000259" key="5">
    <source>
        <dbReference type="Pfam" id="PF00931"/>
    </source>
</evidence>
<keyword evidence="4" id="KW-0067">ATP-binding</keyword>
<proteinExistence type="predicted"/>
<dbReference type="Pfam" id="PF23598">
    <property type="entry name" value="LRR_14"/>
    <property type="match status" value="1"/>
</dbReference>
<gene>
    <name evidence="9" type="ORF">V5N11_000872</name>
</gene>
<dbReference type="FunFam" id="1.10.10.10:FF:000322">
    <property type="entry name" value="Probable disease resistance protein At1g63360"/>
    <property type="match status" value="1"/>
</dbReference>
<dbReference type="InterPro" id="IPR032675">
    <property type="entry name" value="LRR_dom_sf"/>
</dbReference>
<keyword evidence="2" id="KW-0547">Nucleotide-binding</keyword>
<evidence type="ECO:0000256" key="4">
    <source>
        <dbReference type="ARBA" id="ARBA00022840"/>
    </source>
</evidence>
<evidence type="ECO:0000256" key="1">
    <source>
        <dbReference type="ARBA" id="ARBA00022737"/>
    </source>
</evidence>
<evidence type="ECO:0000259" key="6">
    <source>
        <dbReference type="Pfam" id="PF18052"/>
    </source>
</evidence>
<comment type="caution">
    <text evidence="9">The sequence shown here is derived from an EMBL/GenBank/DDBJ whole genome shotgun (WGS) entry which is preliminary data.</text>
</comment>
<dbReference type="Gene3D" id="1.10.10.10">
    <property type="entry name" value="Winged helix-like DNA-binding domain superfamily/Winged helix DNA-binding domain"/>
    <property type="match status" value="1"/>
</dbReference>
<accession>A0ABD1BM66</accession>
<evidence type="ECO:0000313" key="10">
    <source>
        <dbReference type="Proteomes" id="UP001558713"/>
    </source>
</evidence>
<evidence type="ECO:0000256" key="2">
    <source>
        <dbReference type="ARBA" id="ARBA00022741"/>
    </source>
</evidence>
<dbReference type="Pfam" id="PF00931">
    <property type="entry name" value="NB-ARC"/>
    <property type="match status" value="1"/>
</dbReference>
<keyword evidence="3" id="KW-0611">Plant defense</keyword>
<feature type="domain" description="Disease resistance R13L4/SHOC-2-like LRR" evidence="8">
    <location>
        <begin position="570"/>
        <end position="873"/>
    </location>
</feature>